<feature type="active site" evidence="6">
    <location>
        <position position="551"/>
    </location>
</feature>
<reference evidence="10" key="1">
    <citation type="submission" date="2022-11" db="EMBL/GenBank/DDBJ databases">
        <title>Marilongibacter aestuarii gen. nov., sp. nov., isolated from tidal flat sediment.</title>
        <authorList>
            <person name="Jiayan W."/>
        </authorList>
    </citation>
    <scope>NUCLEOTIDE SEQUENCE</scope>
    <source>
        <strain evidence="10">Z1-6</strain>
    </source>
</reference>
<accession>A0A9X3F4F0</accession>
<keyword evidence="2 6" id="KW-0378">Hydrolase</keyword>
<evidence type="ECO:0000313" key="10">
    <source>
        <dbReference type="EMBL" id="MCY1720354.1"/>
    </source>
</evidence>
<dbReference type="Pfam" id="PF02927">
    <property type="entry name" value="CelD_N"/>
    <property type="match status" value="1"/>
</dbReference>
<gene>
    <name evidence="10" type="ORF">OU798_08375</name>
</gene>
<name>A0A9X3F4F0_9BACT</name>
<dbReference type="CDD" id="cd02850">
    <property type="entry name" value="E_set_Cellulase_N"/>
    <property type="match status" value="1"/>
</dbReference>
<dbReference type="PROSITE" id="PS00698">
    <property type="entry name" value="GH9_3"/>
    <property type="match status" value="1"/>
</dbReference>
<evidence type="ECO:0000256" key="7">
    <source>
        <dbReference type="RuleBase" id="RU361166"/>
    </source>
</evidence>
<feature type="domain" description="Cellulase Ig-like" evidence="9">
    <location>
        <begin position="35"/>
        <end position="111"/>
    </location>
</feature>
<dbReference type="Pfam" id="PF00759">
    <property type="entry name" value="Glyco_hydro_9"/>
    <property type="match status" value="1"/>
</dbReference>
<evidence type="ECO:0000259" key="8">
    <source>
        <dbReference type="Pfam" id="PF00759"/>
    </source>
</evidence>
<evidence type="ECO:0000256" key="3">
    <source>
        <dbReference type="ARBA" id="ARBA00023277"/>
    </source>
</evidence>
<dbReference type="Gene3D" id="2.60.40.10">
    <property type="entry name" value="Immunoglobulins"/>
    <property type="match status" value="1"/>
</dbReference>
<dbReference type="AlphaFoldDB" id="A0A9X3F4F0"/>
<dbReference type="EC" id="3.2.1.4" evidence="7"/>
<proteinExistence type="inferred from homology"/>
<keyword evidence="7" id="KW-0136">Cellulose degradation</keyword>
<dbReference type="Gene3D" id="1.50.10.10">
    <property type="match status" value="1"/>
</dbReference>
<dbReference type="RefSeq" id="WP_343332687.1">
    <property type="nucleotide sequence ID" value="NZ_JAPOHD010000015.1"/>
</dbReference>
<dbReference type="InterPro" id="IPR033126">
    <property type="entry name" value="Glyco_hydro_9_Asp/Glu_AS"/>
</dbReference>
<feature type="active site" evidence="6">
    <location>
        <position position="542"/>
    </location>
</feature>
<keyword evidence="3 6" id="KW-0119">Carbohydrate metabolism</keyword>
<evidence type="ECO:0000256" key="5">
    <source>
        <dbReference type="ARBA" id="ARBA00023326"/>
    </source>
</evidence>
<evidence type="ECO:0000256" key="2">
    <source>
        <dbReference type="ARBA" id="ARBA00022801"/>
    </source>
</evidence>
<dbReference type="GO" id="GO:0008810">
    <property type="term" value="F:cellulase activity"/>
    <property type="evidence" value="ECO:0007669"/>
    <property type="project" value="UniProtKB-EC"/>
</dbReference>
<comment type="catalytic activity">
    <reaction evidence="7">
        <text>Endohydrolysis of (1-&gt;4)-beta-D-glucosidic linkages in cellulose, lichenin and cereal beta-D-glucans.</text>
        <dbReference type="EC" id="3.2.1.4"/>
    </reaction>
</comment>
<evidence type="ECO:0000256" key="4">
    <source>
        <dbReference type="ARBA" id="ARBA00023295"/>
    </source>
</evidence>
<organism evidence="10 11">
    <name type="scientific">Draconibacterium aestuarii</name>
    <dbReference type="NCBI Taxonomy" id="2998507"/>
    <lineage>
        <taxon>Bacteria</taxon>
        <taxon>Pseudomonadati</taxon>
        <taxon>Bacteroidota</taxon>
        <taxon>Bacteroidia</taxon>
        <taxon>Marinilabiliales</taxon>
        <taxon>Prolixibacteraceae</taxon>
        <taxon>Draconibacterium</taxon>
    </lineage>
</organism>
<dbReference type="EMBL" id="JAPOHD010000015">
    <property type="protein sequence ID" value="MCY1720354.1"/>
    <property type="molecule type" value="Genomic_DNA"/>
</dbReference>
<protein>
    <recommendedName>
        <fullName evidence="7">Endoglucanase</fullName>
        <ecNumber evidence="7">3.2.1.4</ecNumber>
    </recommendedName>
</protein>
<dbReference type="SUPFAM" id="SSF48208">
    <property type="entry name" value="Six-hairpin glycosidases"/>
    <property type="match status" value="1"/>
</dbReference>
<dbReference type="InterPro" id="IPR012341">
    <property type="entry name" value="6hp_glycosidase-like_sf"/>
</dbReference>
<dbReference type="SUPFAM" id="SSF81296">
    <property type="entry name" value="E set domains"/>
    <property type="match status" value="1"/>
</dbReference>
<comment type="similarity">
    <text evidence="1 6 7">Belongs to the glycosyl hydrolase 9 (cellulase E) family.</text>
</comment>
<keyword evidence="11" id="KW-1185">Reference proteome</keyword>
<comment type="caution">
    <text evidence="10">The sequence shown here is derived from an EMBL/GenBank/DDBJ whole genome shotgun (WGS) entry which is preliminary data.</text>
</comment>
<keyword evidence="4 6" id="KW-0326">Glycosidase</keyword>
<keyword evidence="5 6" id="KW-0624">Polysaccharide degradation</keyword>
<evidence type="ECO:0000256" key="1">
    <source>
        <dbReference type="ARBA" id="ARBA00007072"/>
    </source>
</evidence>
<dbReference type="Proteomes" id="UP001145087">
    <property type="component" value="Unassembled WGS sequence"/>
</dbReference>
<dbReference type="InterPro" id="IPR001701">
    <property type="entry name" value="Glyco_hydro_9"/>
</dbReference>
<evidence type="ECO:0000259" key="9">
    <source>
        <dbReference type="Pfam" id="PF02927"/>
    </source>
</evidence>
<evidence type="ECO:0000313" key="11">
    <source>
        <dbReference type="Proteomes" id="UP001145087"/>
    </source>
</evidence>
<dbReference type="InterPro" id="IPR013783">
    <property type="entry name" value="Ig-like_fold"/>
</dbReference>
<dbReference type="PANTHER" id="PTHR22298">
    <property type="entry name" value="ENDO-1,4-BETA-GLUCANASE"/>
    <property type="match status" value="1"/>
</dbReference>
<dbReference type="InterPro" id="IPR004197">
    <property type="entry name" value="Cellulase_Ig-like"/>
</dbReference>
<dbReference type="InterPro" id="IPR014756">
    <property type="entry name" value="Ig_E-set"/>
</dbReference>
<evidence type="ECO:0000256" key="6">
    <source>
        <dbReference type="PROSITE-ProRule" id="PRU10060"/>
    </source>
</evidence>
<dbReference type="InterPro" id="IPR008928">
    <property type="entry name" value="6-hairpin_glycosidase_sf"/>
</dbReference>
<feature type="domain" description="Glycoside hydrolase family 9" evidence="8">
    <location>
        <begin position="125"/>
        <end position="563"/>
    </location>
</feature>
<dbReference type="GO" id="GO:0030245">
    <property type="term" value="P:cellulose catabolic process"/>
    <property type="evidence" value="ECO:0007669"/>
    <property type="project" value="UniProtKB-KW"/>
</dbReference>
<sequence>MKPIRNKLPIYLLVSLVILISWCTPTTRTINESYSENILINQLGYKTNAEKKALIRADVDVFELVDKKGKVVFEAPAGNFSYWELSGDSVRLADFSTFTSSGEYHICINGTEFSSPFVINENPFNRLADAVLKSYYYARCGVDITEQYGGKWNWKTGHPDTNVLIHASAADKKRPECTSISSPGGWYDAGDFGKYIVNSGISTYTLLLSERMNKTFHELQNLNIPESGNNLPDILNESLVNLKWMLSMQDPNDGGLYHKLSTKYFVGFVLPSQTNEQRYVVQKSTSATLDFAATMAYASRTFEQYNMPNLANDMKISAEKAWQWATKNPDVLYNQPKDISTGGYGDNQLKDEWFWAAAEMYLLTGDNSYKEKIVANYEKPVTPKWNVVNTLGIISLLTSDKRVEFEDFEKDFIGYADNMLAIEKESPYLISTNEFAWGSNSDIANDGMLKLIAYHLTNDQKYIASAQNDLDYILGRNATGYSFVTAFGHKTPMHIHNRISSADGIEEPVPGYLAGGPNTVVLDDCAAHNVERSLFPAKSYTDTECSYSTNETAINWNAPLVFLVSGLE</sequence>